<dbReference type="SUPFAM" id="SSF53474">
    <property type="entry name" value="alpha/beta-Hydrolases"/>
    <property type="match status" value="1"/>
</dbReference>
<dbReference type="PANTHER" id="PTHR22946">
    <property type="entry name" value="DIENELACTONE HYDROLASE DOMAIN-CONTAINING PROTEIN-RELATED"/>
    <property type="match status" value="1"/>
</dbReference>
<dbReference type="InterPro" id="IPR029058">
    <property type="entry name" value="AB_hydrolase_fold"/>
</dbReference>
<accession>X1KX20</accession>
<reference evidence="2" key="1">
    <citation type="journal article" date="2014" name="Front. Microbiol.">
        <title>High frequency of phylogenetically diverse reductive dehalogenase-homologous genes in deep subseafloor sedimentary metagenomes.</title>
        <authorList>
            <person name="Kawai M."/>
            <person name="Futagami T."/>
            <person name="Toyoda A."/>
            <person name="Takaki Y."/>
            <person name="Nishi S."/>
            <person name="Hori S."/>
            <person name="Arai W."/>
            <person name="Tsubouchi T."/>
            <person name="Morono Y."/>
            <person name="Uchiyama I."/>
            <person name="Ito T."/>
            <person name="Fujiyama A."/>
            <person name="Inagaki F."/>
            <person name="Takami H."/>
        </authorList>
    </citation>
    <scope>NUCLEOTIDE SEQUENCE</scope>
    <source>
        <strain evidence="2">Expedition CK06-06</strain>
    </source>
</reference>
<name>X1KX20_9ZZZZ</name>
<dbReference type="PANTHER" id="PTHR22946:SF0">
    <property type="entry name" value="DIENELACTONE HYDROLASE DOMAIN-CONTAINING PROTEIN"/>
    <property type="match status" value="1"/>
</dbReference>
<feature type="domain" description="Peptidase S9 prolyl oligopeptidase catalytic" evidence="1">
    <location>
        <begin position="34"/>
        <end position="119"/>
    </location>
</feature>
<evidence type="ECO:0000259" key="1">
    <source>
        <dbReference type="Pfam" id="PF00326"/>
    </source>
</evidence>
<gene>
    <name evidence="2" type="ORF">S06H3_22110</name>
</gene>
<dbReference type="GO" id="GO:0008236">
    <property type="term" value="F:serine-type peptidase activity"/>
    <property type="evidence" value="ECO:0007669"/>
    <property type="project" value="InterPro"/>
</dbReference>
<dbReference type="Gene3D" id="3.40.50.1820">
    <property type="entry name" value="alpha/beta hydrolase"/>
    <property type="match status" value="1"/>
</dbReference>
<dbReference type="EMBL" id="BARV01011742">
    <property type="protein sequence ID" value="GAI11627.1"/>
    <property type="molecule type" value="Genomic_DNA"/>
</dbReference>
<dbReference type="GO" id="GO:0006508">
    <property type="term" value="P:proteolysis"/>
    <property type="evidence" value="ECO:0007669"/>
    <property type="project" value="InterPro"/>
</dbReference>
<protein>
    <recommendedName>
        <fullName evidence="1">Peptidase S9 prolyl oligopeptidase catalytic domain-containing protein</fullName>
    </recommendedName>
</protein>
<feature type="non-terminal residue" evidence="2">
    <location>
        <position position="1"/>
    </location>
</feature>
<sequence length="161" mass="17913">NLPIGMNQSSETVIYVDERAKLSDSKARQIIRTILDNGIAVFIIDPRGMGETAPQQRGSPVLYSIMTDQPAFGMQVRDVIGAFLYLLNRNDIDKKRITCMGKGLGGLLTLYAAAVEPQFAGVSTVEQLYTYKSLVENDIYKYALEIIIPGVLKYYDIPNFP</sequence>
<dbReference type="InterPro" id="IPR050261">
    <property type="entry name" value="FrsA_esterase"/>
</dbReference>
<comment type="caution">
    <text evidence="2">The sequence shown here is derived from an EMBL/GenBank/DDBJ whole genome shotgun (WGS) entry which is preliminary data.</text>
</comment>
<organism evidence="2">
    <name type="scientific">marine sediment metagenome</name>
    <dbReference type="NCBI Taxonomy" id="412755"/>
    <lineage>
        <taxon>unclassified sequences</taxon>
        <taxon>metagenomes</taxon>
        <taxon>ecological metagenomes</taxon>
    </lineage>
</organism>
<dbReference type="Pfam" id="PF00326">
    <property type="entry name" value="Peptidase_S9"/>
    <property type="match status" value="1"/>
</dbReference>
<proteinExistence type="predicted"/>
<dbReference type="AlphaFoldDB" id="X1KX20"/>
<dbReference type="InterPro" id="IPR001375">
    <property type="entry name" value="Peptidase_S9_cat"/>
</dbReference>
<evidence type="ECO:0000313" key="2">
    <source>
        <dbReference type="EMBL" id="GAI11627.1"/>
    </source>
</evidence>